<keyword evidence="4" id="KW-1185">Reference proteome</keyword>
<dbReference type="PANTHER" id="PTHR30222:SF17">
    <property type="entry name" value="SPERMIDINE_PUTRESCINE-BINDING PERIPLASMIC PROTEIN"/>
    <property type="match status" value="1"/>
</dbReference>
<evidence type="ECO:0000256" key="1">
    <source>
        <dbReference type="ARBA" id="ARBA00022729"/>
    </source>
</evidence>
<gene>
    <name evidence="3" type="ORF">HKI87_11g66410</name>
</gene>
<dbReference type="Gene3D" id="3.40.190.10">
    <property type="entry name" value="Periplasmic binding protein-like II"/>
    <property type="match status" value="1"/>
</dbReference>
<dbReference type="EMBL" id="CP151511">
    <property type="protein sequence ID" value="WZN65084.1"/>
    <property type="molecule type" value="Genomic_DNA"/>
</dbReference>
<organism evidence="3 4">
    <name type="scientific">Chloropicon roscoffensis</name>
    <dbReference type="NCBI Taxonomy" id="1461544"/>
    <lineage>
        <taxon>Eukaryota</taxon>
        <taxon>Viridiplantae</taxon>
        <taxon>Chlorophyta</taxon>
        <taxon>Chloropicophyceae</taxon>
        <taxon>Chloropicales</taxon>
        <taxon>Chloropicaceae</taxon>
        <taxon>Chloropicon</taxon>
    </lineage>
</organism>
<dbReference type="Pfam" id="PF13343">
    <property type="entry name" value="SBP_bac_6"/>
    <property type="match status" value="1"/>
</dbReference>
<proteinExistence type="predicted"/>
<keyword evidence="1" id="KW-0732">Signal</keyword>
<accession>A0AAX4PFR8</accession>
<reference evidence="3 4" key="1">
    <citation type="submission" date="2024-03" db="EMBL/GenBank/DDBJ databases">
        <title>Complete genome sequence of the green alga Chloropicon roscoffensis RCC1871.</title>
        <authorList>
            <person name="Lemieux C."/>
            <person name="Pombert J.-F."/>
            <person name="Otis C."/>
            <person name="Turmel M."/>
        </authorList>
    </citation>
    <scope>NUCLEOTIDE SEQUENCE [LARGE SCALE GENOMIC DNA]</scope>
    <source>
        <strain evidence="3 4">RCC1871</strain>
    </source>
</reference>
<evidence type="ECO:0000313" key="4">
    <source>
        <dbReference type="Proteomes" id="UP001472866"/>
    </source>
</evidence>
<feature type="region of interest" description="Disordered" evidence="2">
    <location>
        <begin position="1"/>
        <end position="51"/>
    </location>
</feature>
<sequence>MERACATARPAGLRGPAATGSRRRPAKVAARPERRGSDDVASAHARKRESRFGGAAGTGLRVLAGLAGVHLGLSQLWLGELRPARAIETTSTAAGAVGRGQKERNESGGLEKDRKSYVIRVGSLRGSASPRWLQGFRSYMRENSRYQNVNARLYLRRKVGQGYEDLQDFKLGKVKGRKAKKRCSDDLTTLGDAWLESAIQGGCVQPIIGAELTEWWSHMPEKCKSLVSRDRSGRPGQGGGRGASSSYVWGVPYKWGCLCMLVRQDKLDTLQSSGSGFVLGDWQDLWHPSLKGKIAIPNSPRLLVELTLRSMGKAEVRGESEVREFRDKLQRLRGQVKTFSTEDALKSMKSQQTESELSEQVYVTVDWSHNLLPFSGKSNKLRAYVPNSGTLLTADCWCIPHYALPSSSTGTIVDKWLSYTTSGIGGPAGGDLDERRSTGLKRGSADIALLAKLEREAAERREAGQVEATAAEGLALLDSESLWTPPCEAIERSNFVSNASNTIFKPL</sequence>
<feature type="region of interest" description="Disordered" evidence="2">
    <location>
        <begin position="92"/>
        <end position="111"/>
    </location>
</feature>
<name>A0AAX4PFR8_9CHLO</name>
<dbReference type="Proteomes" id="UP001472866">
    <property type="component" value="Chromosome 11"/>
</dbReference>
<evidence type="ECO:0000313" key="3">
    <source>
        <dbReference type="EMBL" id="WZN65084.1"/>
    </source>
</evidence>
<dbReference type="SUPFAM" id="SSF53850">
    <property type="entry name" value="Periplasmic binding protein-like II"/>
    <property type="match status" value="1"/>
</dbReference>
<protein>
    <submittedName>
        <fullName evidence="3">Uncharacterized protein</fullName>
    </submittedName>
</protein>
<feature type="compositionally biased region" description="Basic and acidic residues" evidence="2">
    <location>
        <begin position="100"/>
        <end position="111"/>
    </location>
</feature>
<dbReference type="PANTHER" id="PTHR30222">
    <property type="entry name" value="SPERMIDINE/PUTRESCINE-BINDING PERIPLASMIC PROTEIN"/>
    <property type="match status" value="1"/>
</dbReference>
<evidence type="ECO:0000256" key="2">
    <source>
        <dbReference type="SAM" id="MobiDB-lite"/>
    </source>
</evidence>
<dbReference type="AlphaFoldDB" id="A0AAX4PFR8"/>